<gene>
    <name evidence="2" type="ORF">TPSB3V08_LOCUS5942</name>
</gene>
<protein>
    <submittedName>
        <fullName evidence="2">Uncharacterized protein</fullName>
    </submittedName>
</protein>
<sequence length="80" mass="8729">MDARQRESQWDRVPATRVVAGGRIESRREVQDDGERRGSGESVTDGSENMDCGAVQAVRRVVEAAGRCKCGGKIHSPTEQ</sequence>
<accession>A0A7R9D3R0</accession>
<proteinExistence type="predicted"/>
<dbReference type="EMBL" id="OD003329">
    <property type="protein sequence ID" value="CAD7407530.1"/>
    <property type="molecule type" value="Genomic_DNA"/>
</dbReference>
<evidence type="ECO:0000313" key="2">
    <source>
        <dbReference type="EMBL" id="CAD7407530.1"/>
    </source>
</evidence>
<dbReference type="AlphaFoldDB" id="A0A7R9D3R0"/>
<reference evidence="2" key="1">
    <citation type="submission" date="2020-11" db="EMBL/GenBank/DDBJ databases">
        <authorList>
            <person name="Tran Van P."/>
        </authorList>
    </citation>
    <scope>NUCLEOTIDE SEQUENCE</scope>
</reference>
<feature type="compositionally biased region" description="Basic and acidic residues" evidence="1">
    <location>
        <begin position="24"/>
        <end position="39"/>
    </location>
</feature>
<feature type="region of interest" description="Disordered" evidence="1">
    <location>
        <begin position="1"/>
        <end position="49"/>
    </location>
</feature>
<organism evidence="2">
    <name type="scientific">Timema poppense</name>
    <name type="common">Walking stick</name>
    <dbReference type="NCBI Taxonomy" id="170557"/>
    <lineage>
        <taxon>Eukaryota</taxon>
        <taxon>Metazoa</taxon>
        <taxon>Ecdysozoa</taxon>
        <taxon>Arthropoda</taxon>
        <taxon>Hexapoda</taxon>
        <taxon>Insecta</taxon>
        <taxon>Pterygota</taxon>
        <taxon>Neoptera</taxon>
        <taxon>Polyneoptera</taxon>
        <taxon>Phasmatodea</taxon>
        <taxon>Timematodea</taxon>
        <taxon>Timematoidea</taxon>
        <taxon>Timematidae</taxon>
        <taxon>Timema</taxon>
    </lineage>
</organism>
<feature type="compositionally biased region" description="Basic and acidic residues" evidence="1">
    <location>
        <begin position="1"/>
        <end position="10"/>
    </location>
</feature>
<evidence type="ECO:0000256" key="1">
    <source>
        <dbReference type="SAM" id="MobiDB-lite"/>
    </source>
</evidence>
<name>A0A7R9D3R0_TIMPO</name>